<feature type="domain" description="DEAD-box RNA helicase Q" evidence="10">
    <location>
        <begin position="1"/>
        <end position="27"/>
    </location>
</feature>
<dbReference type="InterPro" id="IPR014001">
    <property type="entry name" value="Helicase_ATP-bd"/>
</dbReference>
<dbReference type="Gene3D" id="3.40.50.300">
    <property type="entry name" value="P-loop containing nucleotide triphosphate hydrolases"/>
    <property type="match status" value="3"/>
</dbReference>
<evidence type="ECO:0000313" key="12">
    <source>
        <dbReference type="Proteomes" id="UP000675881"/>
    </source>
</evidence>
<dbReference type="InterPro" id="IPR014014">
    <property type="entry name" value="RNA_helicase_DEAD_Q_motif"/>
</dbReference>
<dbReference type="InterPro" id="IPR013105">
    <property type="entry name" value="TPR_2"/>
</dbReference>
<keyword evidence="4 11" id="KW-0378">Hydrolase</keyword>
<dbReference type="Proteomes" id="UP000675881">
    <property type="component" value="Chromosome 6"/>
</dbReference>
<dbReference type="Gene3D" id="1.25.40.10">
    <property type="entry name" value="Tetratricopeptide repeat domain"/>
    <property type="match status" value="1"/>
</dbReference>
<dbReference type="AlphaFoldDB" id="A0A7R8HB39"/>
<dbReference type="PROSITE" id="PS51195">
    <property type="entry name" value="Q_MOTIF"/>
    <property type="match status" value="1"/>
</dbReference>
<dbReference type="PROSITE" id="PS51192">
    <property type="entry name" value="HELICASE_ATP_BIND_1"/>
    <property type="match status" value="1"/>
</dbReference>
<evidence type="ECO:0000256" key="1">
    <source>
        <dbReference type="ARBA" id="ARBA00012552"/>
    </source>
</evidence>
<dbReference type="PANTHER" id="PTHR47959:SF24">
    <property type="entry name" value="ATP-DEPENDENT RNA HELICASE"/>
    <property type="match status" value="1"/>
</dbReference>
<dbReference type="GO" id="GO:0005524">
    <property type="term" value="F:ATP binding"/>
    <property type="evidence" value="ECO:0007669"/>
    <property type="project" value="UniProtKB-KW"/>
</dbReference>
<dbReference type="GO" id="GO:0003724">
    <property type="term" value="F:RNA helicase activity"/>
    <property type="evidence" value="ECO:0007669"/>
    <property type="project" value="UniProtKB-EC"/>
</dbReference>
<keyword evidence="2" id="KW-0677">Repeat</keyword>
<proteinExistence type="predicted"/>
<dbReference type="CDD" id="cd18787">
    <property type="entry name" value="SF2_C_DEAD"/>
    <property type="match status" value="1"/>
</dbReference>
<dbReference type="SUPFAM" id="SSF48452">
    <property type="entry name" value="TPR-like"/>
    <property type="match status" value="1"/>
</dbReference>
<dbReference type="EMBL" id="HG994585">
    <property type="protein sequence ID" value="CAF2980216.1"/>
    <property type="molecule type" value="Genomic_DNA"/>
</dbReference>
<gene>
    <name evidence="11" type="ORF">LSAA_12042</name>
</gene>
<evidence type="ECO:0000259" key="9">
    <source>
        <dbReference type="PROSITE" id="PS51194"/>
    </source>
</evidence>
<dbReference type="InterPro" id="IPR011990">
    <property type="entry name" value="TPR-like_helical_dom_sf"/>
</dbReference>
<dbReference type="InterPro" id="IPR050079">
    <property type="entry name" value="DEAD_box_RNA_helicase"/>
</dbReference>
<keyword evidence="5" id="KW-0802">TPR repeat</keyword>
<dbReference type="Pfam" id="PF00270">
    <property type="entry name" value="DEAD"/>
    <property type="match status" value="1"/>
</dbReference>
<sequence length="715" mass="80102">MDILGLKPWLLRQCETIGLKAPTPVQQATVSKILKGANGVGIAKTGSGKTAAFALPILDALSEDPYGILGKPLNVKVSIIVGGRDMVMQGSELSTSPHILIATPGHEADRLLEGGFDEQLSQIFTAIPSERQTLLFTATHTEALKDLIEVNSDKQPFFYREGEDDASSLTVNTLEQYYVLTPADFRDAYLVGVIMKNARRTELLSMTLTKLGFSNVSLHSMKPQRERLQSLSRFRSHLAKILIATDVASRGLDIQQVEYVINHNIPTDAKDYVHRVGRTARAGRKGSAISLLTPHDVLLIQSIEVMISSKLSEFKVSDKNITEIVVQVNVTRREQDIKLTEADFDEKRRLNKERNSLSKGLIQMNVEGLEEGPSTSRKRLALEDPKQLCFRLKEEGIQLALENKLWSAVRTWDRALDIDSSDTELRSRIEASEEMKAQSFIQLHEWPLAIESARFSLQSGGSNYYPAWQTLGRAHLGTGELSEALAAFSKALHLCPDDVELFSEDFLWALSLKSRHDLHQNPKMPNKLNTHKGFYTNVLPNFTVMNVDKPPCYLRKFTPDGKRFIAFSSCQTFLEIYCYNGPASIADLIYNTPDKKIKQVAFNQWRVKLSSNGEQLNRECSLFLDGGKFIIVGSACYLPQEHLTLRQYHKNNESLAPNPRYPLENYTLYCVKTDSGTLIDEVSLNADKVRSASNYSPVPNAKGLLYSNRQKSGVF</sequence>
<dbReference type="InterPro" id="IPR001650">
    <property type="entry name" value="Helicase_C-like"/>
</dbReference>
<dbReference type="Pfam" id="PF09737">
    <property type="entry name" value="Det1"/>
    <property type="match status" value="1"/>
</dbReference>
<organism evidence="11 12">
    <name type="scientific">Lepeophtheirus salmonis</name>
    <name type="common">Salmon louse</name>
    <name type="synonym">Caligus salmonis</name>
    <dbReference type="NCBI Taxonomy" id="72036"/>
    <lineage>
        <taxon>Eukaryota</taxon>
        <taxon>Metazoa</taxon>
        <taxon>Ecdysozoa</taxon>
        <taxon>Arthropoda</taxon>
        <taxon>Crustacea</taxon>
        <taxon>Multicrustacea</taxon>
        <taxon>Hexanauplia</taxon>
        <taxon>Copepoda</taxon>
        <taxon>Siphonostomatoida</taxon>
        <taxon>Caligidae</taxon>
        <taxon>Lepeophtheirus</taxon>
    </lineage>
</organism>
<dbReference type="InterPro" id="IPR027417">
    <property type="entry name" value="P-loop_NTPase"/>
</dbReference>
<evidence type="ECO:0000256" key="2">
    <source>
        <dbReference type="ARBA" id="ARBA00022737"/>
    </source>
</evidence>
<accession>A0A7R8HB39</accession>
<dbReference type="Pfam" id="PF07719">
    <property type="entry name" value="TPR_2"/>
    <property type="match status" value="1"/>
</dbReference>
<evidence type="ECO:0000259" key="10">
    <source>
        <dbReference type="PROSITE" id="PS51195"/>
    </source>
</evidence>
<dbReference type="InterPro" id="IPR011545">
    <property type="entry name" value="DEAD/DEAH_box_helicase_dom"/>
</dbReference>
<dbReference type="GO" id="GO:0005829">
    <property type="term" value="C:cytosol"/>
    <property type="evidence" value="ECO:0007669"/>
    <property type="project" value="TreeGrafter"/>
</dbReference>
<keyword evidence="12" id="KW-1185">Reference proteome</keyword>
<dbReference type="InterPro" id="IPR019138">
    <property type="entry name" value="De-etiolated_protein_1_Det1"/>
</dbReference>
<dbReference type="OrthoDB" id="18339at2759"/>
<reference evidence="11" key="1">
    <citation type="submission" date="2021-02" db="EMBL/GenBank/DDBJ databases">
        <authorList>
            <person name="Bekaert M."/>
        </authorList>
    </citation>
    <scope>NUCLEOTIDE SEQUENCE</scope>
    <source>
        <strain evidence="11">IoA-00</strain>
    </source>
</reference>
<keyword evidence="3" id="KW-0547">Nucleotide-binding</keyword>
<feature type="domain" description="Helicase ATP-binding" evidence="8">
    <location>
        <begin position="30"/>
        <end position="158"/>
    </location>
</feature>
<evidence type="ECO:0000256" key="4">
    <source>
        <dbReference type="ARBA" id="ARBA00022801"/>
    </source>
</evidence>
<dbReference type="GO" id="GO:0016787">
    <property type="term" value="F:hydrolase activity"/>
    <property type="evidence" value="ECO:0007669"/>
    <property type="project" value="UniProtKB-KW"/>
</dbReference>
<dbReference type="SMART" id="SM00490">
    <property type="entry name" value="HELICc"/>
    <property type="match status" value="1"/>
</dbReference>
<feature type="domain" description="Helicase C-terminal" evidence="9">
    <location>
        <begin position="173"/>
        <end position="322"/>
    </location>
</feature>
<evidence type="ECO:0000256" key="3">
    <source>
        <dbReference type="ARBA" id="ARBA00022741"/>
    </source>
</evidence>
<evidence type="ECO:0000256" key="6">
    <source>
        <dbReference type="ARBA" id="ARBA00022806"/>
    </source>
</evidence>
<dbReference type="Pfam" id="PF00271">
    <property type="entry name" value="Helicase_C"/>
    <property type="match status" value="1"/>
</dbReference>
<evidence type="ECO:0000313" key="11">
    <source>
        <dbReference type="EMBL" id="CAF2980216.1"/>
    </source>
</evidence>
<dbReference type="PROSITE" id="PS51194">
    <property type="entry name" value="HELICASE_CTER"/>
    <property type="match status" value="1"/>
</dbReference>
<dbReference type="SMART" id="SM00487">
    <property type="entry name" value="DEXDc"/>
    <property type="match status" value="1"/>
</dbReference>
<dbReference type="PANTHER" id="PTHR47959">
    <property type="entry name" value="ATP-DEPENDENT RNA HELICASE RHLE-RELATED"/>
    <property type="match status" value="1"/>
</dbReference>
<dbReference type="EC" id="3.6.4.13" evidence="1"/>
<dbReference type="InterPro" id="IPR019734">
    <property type="entry name" value="TPR_rpt"/>
</dbReference>
<keyword evidence="7" id="KW-0067">ATP-binding</keyword>
<dbReference type="SMART" id="SM00028">
    <property type="entry name" value="TPR"/>
    <property type="match status" value="2"/>
</dbReference>
<dbReference type="GO" id="GO:0003676">
    <property type="term" value="F:nucleic acid binding"/>
    <property type="evidence" value="ECO:0007669"/>
    <property type="project" value="InterPro"/>
</dbReference>
<evidence type="ECO:0000256" key="5">
    <source>
        <dbReference type="ARBA" id="ARBA00022803"/>
    </source>
</evidence>
<evidence type="ECO:0000256" key="7">
    <source>
        <dbReference type="ARBA" id="ARBA00022840"/>
    </source>
</evidence>
<dbReference type="SUPFAM" id="SSF52540">
    <property type="entry name" value="P-loop containing nucleoside triphosphate hydrolases"/>
    <property type="match status" value="1"/>
</dbReference>
<evidence type="ECO:0000259" key="8">
    <source>
        <dbReference type="PROSITE" id="PS51192"/>
    </source>
</evidence>
<protein>
    <recommendedName>
        <fullName evidence="1">RNA helicase</fullName>
        <ecNumber evidence="1">3.6.4.13</ecNumber>
    </recommendedName>
</protein>
<keyword evidence="6" id="KW-0347">Helicase</keyword>
<dbReference type="PROSITE" id="PS50005">
    <property type="entry name" value="TPR"/>
    <property type="match status" value="1"/>
</dbReference>
<name>A0A7R8HB39_LEPSM</name>